<protein>
    <submittedName>
        <fullName evidence="4">Beta-lactamase/transpeptidase-like protein</fullName>
    </submittedName>
</protein>
<evidence type="ECO:0000313" key="5">
    <source>
        <dbReference type="Proteomes" id="UP000800035"/>
    </source>
</evidence>
<dbReference type="Pfam" id="PF00144">
    <property type="entry name" value="Beta-lactamase"/>
    <property type="match status" value="1"/>
</dbReference>
<evidence type="ECO:0000313" key="4">
    <source>
        <dbReference type="EMBL" id="KAF1957535.1"/>
    </source>
</evidence>
<sequence length="411" mass="45155">MADFEKAIEEAITNGDIPGCVLVATNRDGSFTYNKAFGHSTLNPSKRQTPLALNSIMWTASCTKLQTSICLAQLVERGLLTYDAPIYTHIPELADFPILTGFREDGTPITTPHTKPITLRTLLHHTSGLVYHILSPLTAKWMAQAPRPPAGSTVLDRYVAPMIFEPGEGWMYAPGIDFAGLLLERITGMTLEEYMRENLWTPLGITDMTFFPSTRPDLRERMADISFRQEDGKVGFREGGEMYYGDAKERIVCMGGDGIFTSAPSYLKILHALLTTTTDSPTTATILKPETIQEFFRPQLNPTSREALELVLQDEWMNNAMGGTARGVGKDWGLGGLLITGDAPDGKKKGTMCWGGLPNLTWWADRETGVCGLWAAQLLPTGDGKVAALARGFERGIYELLGEGKKEGSRL</sequence>
<proteinExistence type="inferred from homology"/>
<dbReference type="PANTHER" id="PTHR43283:SF17">
    <property type="entry name" value="(LOVD), PUTATIVE (AFU_ORTHOLOGUE AFUA_5G00920)-RELATED"/>
    <property type="match status" value="1"/>
</dbReference>
<dbReference type="Proteomes" id="UP000800035">
    <property type="component" value="Unassembled WGS sequence"/>
</dbReference>
<dbReference type="InterPro" id="IPR050789">
    <property type="entry name" value="Diverse_Enzym_Activities"/>
</dbReference>
<accession>A0A6A5TY07</accession>
<comment type="similarity">
    <text evidence="1">Belongs to the class-A beta-lactamase family.</text>
</comment>
<gene>
    <name evidence="4" type="ORF">CC80DRAFT_410676</name>
</gene>
<dbReference type="EMBL" id="ML976989">
    <property type="protein sequence ID" value="KAF1957535.1"/>
    <property type="molecule type" value="Genomic_DNA"/>
</dbReference>
<reference evidence="4" key="1">
    <citation type="journal article" date="2020" name="Stud. Mycol.">
        <title>101 Dothideomycetes genomes: a test case for predicting lifestyles and emergence of pathogens.</title>
        <authorList>
            <person name="Haridas S."/>
            <person name="Albert R."/>
            <person name="Binder M."/>
            <person name="Bloem J."/>
            <person name="Labutti K."/>
            <person name="Salamov A."/>
            <person name="Andreopoulos B."/>
            <person name="Baker S."/>
            <person name="Barry K."/>
            <person name="Bills G."/>
            <person name="Bluhm B."/>
            <person name="Cannon C."/>
            <person name="Castanera R."/>
            <person name="Culley D."/>
            <person name="Daum C."/>
            <person name="Ezra D."/>
            <person name="Gonzalez J."/>
            <person name="Henrissat B."/>
            <person name="Kuo A."/>
            <person name="Liang C."/>
            <person name="Lipzen A."/>
            <person name="Lutzoni F."/>
            <person name="Magnuson J."/>
            <person name="Mondo S."/>
            <person name="Nolan M."/>
            <person name="Ohm R."/>
            <person name="Pangilinan J."/>
            <person name="Park H.-J."/>
            <person name="Ramirez L."/>
            <person name="Alfaro M."/>
            <person name="Sun H."/>
            <person name="Tritt A."/>
            <person name="Yoshinaga Y."/>
            <person name="Zwiers L.-H."/>
            <person name="Turgeon B."/>
            <person name="Goodwin S."/>
            <person name="Spatafora J."/>
            <person name="Crous P."/>
            <person name="Grigoriev I."/>
        </authorList>
    </citation>
    <scope>NUCLEOTIDE SEQUENCE</scope>
    <source>
        <strain evidence="4">CBS 675.92</strain>
    </source>
</reference>
<evidence type="ECO:0000259" key="3">
    <source>
        <dbReference type="Pfam" id="PF00144"/>
    </source>
</evidence>
<evidence type="ECO:0000256" key="2">
    <source>
        <dbReference type="ARBA" id="ARBA00022801"/>
    </source>
</evidence>
<dbReference type="PANTHER" id="PTHR43283">
    <property type="entry name" value="BETA-LACTAMASE-RELATED"/>
    <property type="match status" value="1"/>
</dbReference>
<feature type="domain" description="Beta-lactamase-related" evidence="3">
    <location>
        <begin position="4"/>
        <end position="387"/>
    </location>
</feature>
<evidence type="ECO:0000256" key="1">
    <source>
        <dbReference type="ARBA" id="ARBA00009009"/>
    </source>
</evidence>
<dbReference type="InterPro" id="IPR001466">
    <property type="entry name" value="Beta-lactam-related"/>
</dbReference>
<organism evidence="4 5">
    <name type="scientific">Byssothecium circinans</name>
    <dbReference type="NCBI Taxonomy" id="147558"/>
    <lineage>
        <taxon>Eukaryota</taxon>
        <taxon>Fungi</taxon>
        <taxon>Dikarya</taxon>
        <taxon>Ascomycota</taxon>
        <taxon>Pezizomycotina</taxon>
        <taxon>Dothideomycetes</taxon>
        <taxon>Pleosporomycetidae</taxon>
        <taxon>Pleosporales</taxon>
        <taxon>Massarineae</taxon>
        <taxon>Massarinaceae</taxon>
        <taxon>Byssothecium</taxon>
    </lineage>
</organism>
<dbReference type="Gene3D" id="3.40.710.10">
    <property type="entry name" value="DD-peptidase/beta-lactamase superfamily"/>
    <property type="match status" value="1"/>
</dbReference>
<dbReference type="InterPro" id="IPR012338">
    <property type="entry name" value="Beta-lactam/transpept-like"/>
</dbReference>
<dbReference type="GO" id="GO:0016787">
    <property type="term" value="F:hydrolase activity"/>
    <property type="evidence" value="ECO:0007669"/>
    <property type="project" value="UniProtKB-KW"/>
</dbReference>
<dbReference type="OrthoDB" id="428260at2759"/>
<dbReference type="SUPFAM" id="SSF56601">
    <property type="entry name" value="beta-lactamase/transpeptidase-like"/>
    <property type="match status" value="1"/>
</dbReference>
<name>A0A6A5TY07_9PLEO</name>
<dbReference type="AlphaFoldDB" id="A0A6A5TY07"/>
<keyword evidence="2" id="KW-0378">Hydrolase</keyword>
<keyword evidence="5" id="KW-1185">Reference proteome</keyword>